<dbReference type="EC" id="2.7.1.167" evidence="10"/>
<comment type="subunit">
    <text evidence="10">Homodimer.</text>
</comment>
<keyword evidence="2 10" id="KW-0808">Transferase</keyword>
<sequence>MLWGQEPDTTLTVGPTTPGLLAGRRPRVLVLGDVLVDVWLSGTSRRLCREAPAPVVEVERTTTAPGGAGNTAANLAALGAAATLLAVTGDDPAGRALRAALTDRGVNVRDLVSAPGGRTMTKSRLICGDQLLARFDDGDQADPPAATTRELASLLADLVPDHDALLVCDYGLGVAGPPLRDAVAALREEVPLLIVDSHDPAEWAATRPDVVTPNAQEAASLLGAGGRGRRLAHLQRHRDRILRRTRAGAVVVTLDRDGSVLFSHTHPEHRTWARPVPDCRAAGAGDTYVAALTAGLASGLPLTGGMELAQAAADVVVAQPGTCVCGPDQLASRLGDREGEPVGREQLAAVVRRHRDTGRRIVFTNGCFDVLHRGHLAYLAQAKQLGDVLVVAVNSDASVARLKGPDRPVNPENDRAAVVAGLSCVDHVTVFDGDTPVELLRLLRPDVYAKGGDYTPEMLPETPVVRGYGGEVRLLDYVPDRSTTALITRIRANADRVVD</sequence>
<comment type="similarity">
    <text evidence="10">In the C-terminal section; belongs to the cytidylyltransferase family.</text>
</comment>
<feature type="domain" description="Cytidyltransferase-like" evidence="12">
    <location>
        <begin position="363"/>
        <end position="457"/>
    </location>
</feature>
<comment type="pathway">
    <text evidence="10">Nucleotide-sugar biosynthesis; ADP-L-glycero-beta-D-manno-heptose biosynthesis; ADP-L-glycero-beta-D-manno-heptose from D-glycero-beta-D-manno-heptose 7-phosphate: step 3/4.</text>
</comment>
<dbReference type="NCBIfam" id="TIGR00125">
    <property type="entry name" value="cyt_tran_rel"/>
    <property type="match status" value="1"/>
</dbReference>
<dbReference type="PANTHER" id="PTHR46969">
    <property type="entry name" value="BIFUNCTIONAL PROTEIN HLDE"/>
    <property type="match status" value="1"/>
</dbReference>
<dbReference type="EMBL" id="AUBJ02000001">
    <property type="protein sequence ID" value="MCP2329838.1"/>
    <property type="molecule type" value="Genomic_DNA"/>
</dbReference>
<dbReference type="InterPro" id="IPR011611">
    <property type="entry name" value="PfkB_dom"/>
</dbReference>
<evidence type="ECO:0000259" key="12">
    <source>
        <dbReference type="Pfam" id="PF01467"/>
    </source>
</evidence>
<dbReference type="Pfam" id="PF00294">
    <property type="entry name" value="PfkB"/>
    <property type="match status" value="1"/>
</dbReference>
<dbReference type="PANTHER" id="PTHR46969:SF1">
    <property type="entry name" value="BIFUNCTIONAL PROTEIN HLDE"/>
    <property type="match status" value="1"/>
</dbReference>
<comment type="caution">
    <text evidence="13">The sequence shown here is derived from an EMBL/GenBank/DDBJ whole genome shotgun (WGS) entry which is preliminary data.</text>
</comment>
<keyword evidence="5 10" id="KW-0418">Kinase</keyword>
<dbReference type="InterPro" id="IPR023030">
    <property type="entry name" value="Bifunc_HldE"/>
</dbReference>
<evidence type="ECO:0000256" key="2">
    <source>
        <dbReference type="ARBA" id="ARBA00022679"/>
    </source>
</evidence>
<evidence type="ECO:0000256" key="9">
    <source>
        <dbReference type="ARBA" id="ARBA00047428"/>
    </source>
</evidence>
<reference evidence="13 14" key="1">
    <citation type="submission" date="2013-07" db="EMBL/GenBank/DDBJ databases">
        <authorList>
            <consortium name="DOE Joint Genome Institute"/>
            <person name="Reeve W."/>
            <person name="Huntemann M."/>
            <person name="Han J."/>
            <person name="Chen A."/>
            <person name="Kyrpides N."/>
            <person name="Mavromatis K."/>
            <person name="Markowitz V."/>
            <person name="Palaniappan K."/>
            <person name="Ivanova N."/>
            <person name="Schaumberg A."/>
            <person name="Pati A."/>
            <person name="Liolios K."/>
            <person name="Nordberg H.P."/>
            <person name="Cantor M.N."/>
            <person name="Hua S.X."/>
            <person name="Woyke T."/>
        </authorList>
    </citation>
    <scope>NUCLEOTIDE SEQUENCE [LARGE SCALE GENOMIC DNA]</scope>
    <source>
        <strain evidence="13 14">DSM 43889</strain>
    </source>
</reference>
<dbReference type="SUPFAM" id="SSF52374">
    <property type="entry name" value="Nucleotidylyl transferase"/>
    <property type="match status" value="1"/>
</dbReference>
<comment type="function">
    <text evidence="10">Catalyzes the phosphorylation of D-glycero-D-manno-heptose 7-phosphate at the C-1 position to selectively form D-glycero-beta-D-manno-heptose-1,7-bisphosphate.</text>
</comment>
<feature type="region of interest" description="Cytidylyltransferase" evidence="10">
    <location>
        <begin position="363"/>
        <end position="499"/>
    </location>
</feature>
<keyword evidence="3 10" id="KW-0548">Nucleotidyltransferase</keyword>
<evidence type="ECO:0000313" key="13">
    <source>
        <dbReference type="EMBL" id="MCP2329838.1"/>
    </source>
</evidence>
<feature type="binding site" evidence="10">
    <location>
        <begin position="214"/>
        <end position="217"/>
    </location>
    <ligand>
        <name>ATP</name>
        <dbReference type="ChEBI" id="CHEBI:30616"/>
    </ligand>
</feature>
<dbReference type="Gene3D" id="3.40.1190.20">
    <property type="match status" value="1"/>
</dbReference>
<feature type="region of interest" description="Ribokinase" evidence="10">
    <location>
        <begin position="1"/>
        <end position="341"/>
    </location>
</feature>
<dbReference type="Pfam" id="PF01467">
    <property type="entry name" value="CTP_transf_like"/>
    <property type="match status" value="1"/>
</dbReference>
<feature type="domain" description="Carbohydrate kinase PfkB" evidence="11">
    <location>
        <begin position="27"/>
        <end position="327"/>
    </location>
</feature>
<dbReference type="InterPro" id="IPR014729">
    <property type="entry name" value="Rossmann-like_a/b/a_fold"/>
</dbReference>
<comment type="catalytic activity">
    <reaction evidence="10">
        <text>D-glycero-beta-D-manno-heptose 7-phosphate + ATP = D-glycero-beta-D-manno-heptose 1,7-bisphosphate + ADP + H(+)</text>
        <dbReference type="Rhea" id="RHEA:27473"/>
        <dbReference type="ChEBI" id="CHEBI:15378"/>
        <dbReference type="ChEBI" id="CHEBI:30616"/>
        <dbReference type="ChEBI" id="CHEBI:60204"/>
        <dbReference type="ChEBI" id="CHEBI:60208"/>
        <dbReference type="ChEBI" id="CHEBI:456216"/>
        <dbReference type="EC" id="2.7.1.167"/>
    </reaction>
</comment>
<dbReference type="RefSeq" id="WP_051313950.1">
    <property type="nucleotide sequence ID" value="NZ_AUBJ02000001.1"/>
</dbReference>
<evidence type="ECO:0000256" key="3">
    <source>
        <dbReference type="ARBA" id="ARBA00022695"/>
    </source>
</evidence>
<evidence type="ECO:0000259" key="11">
    <source>
        <dbReference type="Pfam" id="PF00294"/>
    </source>
</evidence>
<dbReference type="HAMAP" id="MF_01603">
    <property type="entry name" value="HldE"/>
    <property type="match status" value="1"/>
</dbReference>
<reference evidence="13 14" key="2">
    <citation type="submission" date="2022-06" db="EMBL/GenBank/DDBJ databases">
        <title>Genomic Encyclopedia of Type Strains, Phase I: the one thousand microbial genomes (KMG-I) project.</title>
        <authorList>
            <person name="Kyrpides N."/>
        </authorList>
    </citation>
    <scope>NUCLEOTIDE SEQUENCE [LARGE SCALE GENOMIC DNA]</scope>
    <source>
        <strain evidence="13 14">DSM 43889</strain>
    </source>
</reference>
<name>A0ABT1JBL9_ACTCY</name>
<dbReference type="InterPro" id="IPR029056">
    <property type="entry name" value="Ribokinase-like"/>
</dbReference>
<gene>
    <name evidence="10" type="primary">hldE</name>
    <name evidence="13" type="ORF">G443_000108</name>
</gene>
<dbReference type="Proteomes" id="UP000791080">
    <property type="component" value="Unassembled WGS sequence"/>
</dbReference>
<keyword evidence="7 10" id="KW-0511">Multifunctional enzyme</keyword>
<accession>A0ABT1JBL9</accession>
<comment type="similarity">
    <text evidence="10">In the N-terminal section; belongs to the carbohydrate kinase PfkB family.</text>
</comment>
<dbReference type="InterPro" id="IPR004821">
    <property type="entry name" value="Cyt_trans-like"/>
</dbReference>
<keyword evidence="4 10" id="KW-0547">Nucleotide-binding</keyword>
<dbReference type="Gene3D" id="3.40.50.620">
    <property type="entry name" value="HUPs"/>
    <property type="match status" value="1"/>
</dbReference>
<dbReference type="EC" id="2.7.7.70" evidence="10"/>
<comment type="function">
    <text evidence="10">Catalyzes the ADP transfer from ATP to D-glycero-beta-D-manno-heptose 1-phosphate, yielding ADP-D-glycero-beta-D-manno-heptose.</text>
</comment>
<comment type="pathway">
    <text evidence="10">Nucleotide-sugar biosynthesis; ADP-L-glycero-beta-D-manno-heptose biosynthesis; ADP-L-glycero-beta-D-manno-heptose from D-glycero-beta-D-manno-heptose 7-phosphate: step 1/4.</text>
</comment>
<comment type="catalytic activity">
    <reaction evidence="9 10">
        <text>D-glycero-beta-D-manno-heptose 1-phosphate + ATP + H(+) = ADP-D-glycero-beta-D-manno-heptose + diphosphate</text>
        <dbReference type="Rhea" id="RHEA:27465"/>
        <dbReference type="ChEBI" id="CHEBI:15378"/>
        <dbReference type="ChEBI" id="CHEBI:30616"/>
        <dbReference type="ChEBI" id="CHEBI:33019"/>
        <dbReference type="ChEBI" id="CHEBI:59967"/>
        <dbReference type="ChEBI" id="CHEBI:61593"/>
        <dbReference type="EC" id="2.7.7.70"/>
    </reaction>
</comment>
<proteinExistence type="inferred from homology"/>
<dbReference type="PROSITE" id="PS00583">
    <property type="entry name" value="PFKB_KINASES_1"/>
    <property type="match status" value="1"/>
</dbReference>
<keyword evidence="14" id="KW-1185">Reference proteome</keyword>
<keyword evidence="6 10" id="KW-0067">ATP-binding</keyword>
<evidence type="ECO:0000256" key="6">
    <source>
        <dbReference type="ARBA" id="ARBA00022840"/>
    </source>
</evidence>
<dbReference type="InterPro" id="IPR011914">
    <property type="entry name" value="RfaE_dom_II"/>
</dbReference>
<feature type="active site" evidence="10">
    <location>
        <position position="286"/>
    </location>
</feature>
<evidence type="ECO:0000313" key="14">
    <source>
        <dbReference type="Proteomes" id="UP000791080"/>
    </source>
</evidence>
<evidence type="ECO:0000256" key="7">
    <source>
        <dbReference type="ARBA" id="ARBA00023268"/>
    </source>
</evidence>
<comment type="pathway">
    <text evidence="1">Bacterial outer membrane biogenesis; LPS core biosynthesis.</text>
</comment>
<organism evidence="13 14">
    <name type="scientific">Actinoalloteichus caeruleus DSM 43889</name>
    <dbReference type="NCBI Taxonomy" id="1120930"/>
    <lineage>
        <taxon>Bacteria</taxon>
        <taxon>Bacillati</taxon>
        <taxon>Actinomycetota</taxon>
        <taxon>Actinomycetes</taxon>
        <taxon>Pseudonocardiales</taxon>
        <taxon>Pseudonocardiaceae</taxon>
        <taxon>Actinoalloteichus</taxon>
        <taxon>Actinoalloteichus cyanogriseus</taxon>
    </lineage>
</organism>
<evidence type="ECO:0000256" key="8">
    <source>
        <dbReference type="ARBA" id="ARBA00023277"/>
    </source>
</evidence>
<evidence type="ECO:0000256" key="4">
    <source>
        <dbReference type="ARBA" id="ARBA00022741"/>
    </source>
</evidence>
<protein>
    <recommendedName>
        <fullName evidence="10">Bifunctional protein HldE</fullName>
    </recommendedName>
    <domain>
        <recommendedName>
            <fullName evidence="10">D-beta-D-heptose 7-phosphate kinase</fullName>
            <ecNumber evidence="10">2.7.1.167</ecNumber>
        </recommendedName>
        <alternativeName>
            <fullName evidence="10">D-beta-D-heptose 7-phosphotransferase</fullName>
        </alternativeName>
        <alternativeName>
            <fullName evidence="10">D-glycero-beta-D-manno-heptose-7-phosphate kinase</fullName>
        </alternativeName>
    </domain>
    <domain>
        <recommendedName>
            <fullName evidence="10">D-beta-D-heptose 1-phosphate adenylyltransferase</fullName>
            <ecNumber evidence="10">2.7.7.70</ecNumber>
        </recommendedName>
        <alternativeName>
            <fullName evidence="10">D-glycero-beta-D-manno-heptose 1-phosphate adenylyltransferase</fullName>
        </alternativeName>
    </domain>
</protein>
<evidence type="ECO:0000256" key="5">
    <source>
        <dbReference type="ARBA" id="ARBA00022777"/>
    </source>
</evidence>
<keyword evidence="8 10" id="KW-0119">Carbohydrate metabolism</keyword>
<dbReference type="NCBIfam" id="TIGR02199">
    <property type="entry name" value="rfaE_dom_II"/>
    <property type="match status" value="1"/>
</dbReference>
<dbReference type="InterPro" id="IPR002173">
    <property type="entry name" value="Carboh/pur_kinase_PfkB_CS"/>
</dbReference>
<evidence type="ECO:0000256" key="10">
    <source>
        <dbReference type="HAMAP-Rule" id="MF_01603"/>
    </source>
</evidence>
<dbReference type="SUPFAM" id="SSF53613">
    <property type="entry name" value="Ribokinase-like"/>
    <property type="match status" value="1"/>
</dbReference>
<evidence type="ECO:0000256" key="1">
    <source>
        <dbReference type="ARBA" id="ARBA00004713"/>
    </source>
</evidence>